<dbReference type="Gene3D" id="3.90.550.10">
    <property type="entry name" value="Spore Coat Polysaccharide Biosynthesis Protein SpsA, Chain A"/>
    <property type="match status" value="1"/>
</dbReference>
<proteinExistence type="predicted"/>
<evidence type="ECO:0008006" key="2">
    <source>
        <dbReference type="Google" id="ProtNLM"/>
    </source>
</evidence>
<comment type="caution">
    <text evidence="1">The sequence shown here is derived from an EMBL/GenBank/DDBJ whole genome shotgun (WGS) entry which is preliminary data.</text>
</comment>
<sequence length="122" mass="14102">MWVRADVFRRLGGFDESIVVNEDTEFAIRLARQGAVMWFDGEVRYIQHQARDAGDQGSVTSGATPATRLNGFKRILELHGDFLAVHAPKLRRQFVARIWKYRLKGALGDHFRSRKRVLRFDT</sequence>
<dbReference type="SUPFAM" id="SSF53448">
    <property type="entry name" value="Nucleotide-diphospho-sugar transferases"/>
    <property type="match status" value="1"/>
</dbReference>
<gene>
    <name evidence="1" type="ORF">F4Y60_07275</name>
</gene>
<accession>A0A6B0Y283</accession>
<dbReference type="EMBL" id="VXRY01000291">
    <property type="protein sequence ID" value="MXY33880.1"/>
    <property type="molecule type" value="Genomic_DNA"/>
</dbReference>
<reference evidence="1" key="1">
    <citation type="submission" date="2019-09" db="EMBL/GenBank/DDBJ databases">
        <title>Characterisation of the sponge microbiome using genome-centric metagenomics.</title>
        <authorList>
            <person name="Engelberts J.P."/>
            <person name="Robbins S.J."/>
            <person name="De Goeij J.M."/>
            <person name="Aranda M."/>
            <person name="Bell S.C."/>
            <person name="Webster N.S."/>
        </authorList>
    </citation>
    <scope>NUCLEOTIDE SEQUENCE</scope>
    <source>
        <strain evidence="1">SB0664_bin_43</strain>
    </source>
</reference>
<dbReference type="AlphaFoldDB" id="A0A6B0Y283"/>
<organism evidence="1">
    <name type="scientific">Boseongicola sp. SB0664_bin_43</name>
    <dbReference type="NCBI Taxonomy" id="2604844"/>
    <lineage>
        <taxon>Bacteria</taxon>
        <taxon>Pseudomonadati</taxon>
        <taxon>Pseudomonadota</taxon>
        <taxon>Alphaproteobacteria</taxon>
        <taxon>Rhodobacterales</taxon>
        <taxon>Paracoccaceae</taxon>
        <taxon>Boseongicola</taxon>
    </lineage>
</organism>
<evidence type="ECO:0000313" key="1">
    <source>
        <dbReference type="EMBL" id="MXY33880.1"/>
    </source>
</evidence>
<name>A0A6B0Y283_9RHOB</name>
<dbReference type="InterPro" id="IPR029044">
    <property type="entry name" value="Nucleotide-diphossugar_trans"/>
</dbReference>
<protein>
    <recommendedName>
        <fullName evidence="2">Glycosyltransferase family 2 protein</fullName>
    </recommendedName>
</protein>